<comment type="caution">
    <text evidence="2">The sequence shown here is derived from an EMBL/GenBank/DDBJ whole genome shotgun (WGS) entry which is preliminary data.</text>
</comment>
<gene>
    <name evidence="2" type="ORF">Adt_46886</name>
</gene>
<accession>A0ABD1NXD9</accession>
<reference evidence="3" key="1">
    <citation type="submission" date="2024-07" db="EMBL/GenBank/DDBJ databases">
        <title>Two chromosome-level genome assemblies of Korean endemic species Abeliophyllum distichum and Forsythia ovata (Oleaceae).</title>
        <authorList>
            <person name="Jang H."/>
        </authorList>
    </citation>
    <scope>NUCLEOTIDE SEQUENCE [LARGE SCALE GENOMIC DNA]</scope>
</reference>
<dbReference type="EMBL" id="JBFOLK010000127">
    <property type="protein sequence ID" value="KAL2456246.1"/>
    <property type="molecule type" value="Genomic_DNA"/>
</dbReference>
<sequence length="158" mass="17918">MMEQKNNEATDEGDNFSRPPDEVLISIFTKLSDLTSLFQCSLVCKRFASTMSHIRSIALTDLPSSEVGSFQFQSHKNECKLFQKFKKLESIHLEFSCPRNISNSPFLKWKAKFASTRVEFQSFVSLLAASLHKENASACELDEDKENQEISRVSGRVA</sequence>
<dbReference type="CDD" id="cd09917">
    <property type="entry name" value="F-box_SF"/>
    <property type="match status" value="1"/>
</dbReference>
<dbReference type="InterPro" id="IPR001810">
    <property type="entry name" value="F-box_dom"/>
</dbReference>
<name>A0ABD1NXD9_9LAMI</name>
<evidence type="ECO:0000259" key="1">
    <source>
        <dbReference type="Pfam" id="PF12937"/>
    </source>
</evidence>
<organism evidence="2 3">
    <name type="scientific">Abeliophyllum distichum</name>
    <dbReference type="NCBI Taxonomy" id="126358"/>
    <lineage>
        <taxon>Eukaryota</taxon>
        <taxon>Viridiplantae</taxon>
        <taxon>Streptophyta</taxon>
        <taxon>Embryophyta</taxon>
        <taxon>Tracheophyta</taxon>
        <taxon>Spermatophyta</taxon>
        <taxon>Magnoliopsida</taxon>
        <taxon>eudicotyledons</taxon>
        <taxon>Gunneridae</taxon>
        <taxon>Pentapetalae</taxon>
        <taxon>asterids</taxon>
        <taxon>lamiids</taxon>
        <taxon>Lamiales</taxon>
        <taxon>Oleaceae</taxon>
        <taxon>Forsythieae</taxon>
        <taxon>Abeliophyllum</taxon>
    </lineage>
</organism>
<dbReference type="SUPFAM" id="SSF81383">
    <property type="entry name" value="F-box domain"/>
    <property type="match status" value="1"/>
</dbReference>
<dbReference type="Proteomes" id="UP001604336">
    <property type="component" value="Unassembled WGS sequence"/>
</dbReference>
<keyword evidence="3" id="KW-1185">Reference proteome</keyword>
<evidence type="ECO:0000313" key="2">
    <source>
        <dbReference type="EMBL" id="KAL2456246.1"/>
    </source>
</evidence>
<dbReference type="AlphaFoldDB" id="A0ABD1NXD9"/>
<dbReference type="InterPro" id="IPR044809">
    <property type="entry name" value="AUF1-like"/>
</dbReference>
<evidence type="ECO:0000313" key="3">
    <source>
        <dbReference type="Proteomes" id="UP001604336"/>
    </source>
</evidence>
<protein>
    <recommendedName>
        <fullName evidence="1">F-box domain-containing protein</fullName>
    </recommendedName>
</protein>
<proteinExistence type="predicted"/>
<feature type="domain" description="F-box" evidence="1">
    <location>
        <begin position="20"/>
        <end position="49"/>
    </location>
</feature>
<dbReference type="InterPro" id="IPR036047">
    <property type="entry name" value="F-box-like_dom_sf"/>
</dbReference>
<dbReference type="Pfam" id="PF12937">
    <property type="entry name" value="F-box-like"/>
    <property type="match status" value="1"/>
</dbReference>
<dbReference type="Gene3D" id="1.20.1280.50">
    <property type="match status" value="1"/>
</dbReference>
<dbReference type="PANTHER" id="PTHR31215">
    <property type="entry name" value="OS05G0510400 PROTEIN-RELATED"/>
    <property type="match status" value="1"/>
</dbReference>